<evidence type="ECO:0000256" key="4">
    <source>
        <dbReference type="ARBA" id="ARBA00022801"/>
    </source>
</evidence>
<keyword evidence="16" id="KW-1185">Reference proteome</keyword>
<dbReference type="Proteomes" id="UP001491310">
    <property type="component" value="Unassembled WGS sequence"/>
</dbReference>
<dbReference type="InterPro" id="IPR031335">
    <property type="entry name" value="Glyco_hydro_63_C"/>
</dbReference>
<evidence type="ECO:0000256" key="11">
    <source>
        <dbReference type="ARBA" id="ARBA00038888"/>
    </source>
</evidence>
<evidence type="ECO:0000256" key="6">
    <source>
        <dbReference type="ARBA" id="ARBA00022968"/>
    </source>
</evidence>
<dbReference type="EMBL" id="JALJOT010000007">
    <property type="protein sequence ID" value="KAK9909123.1"/>
    <property type="molecule type" value="Genomic_DNA"/>
</dbReference>
<evidence type="ECO:0000256" key="12">
    <source>
        <dbReference type="RuleBase" id="RU368089"/>
    </source>
</evidence>
<dbReference type="InterPro" id="IPR038518">
    <property type="entry name" value="Glyco_hydro_63N_sf"/>
</dbReference>
<dbReference type="Gene3D" id="1.50.10.10">
    <property type="match status" value="1"/>
</dbReference>
<evidence type="ECO:0000259" key="14">
    <source>
        <dbReference type="Pfam" id="PF16923"/>
    </source>
</evidence>
<proteinExistence type="inferred from homology"/>
<keyword evidence="10 12" id="KW-0326">Glycosidase</keyword>
<comment type="caution">
    <text evidence="15">The sequence shown here is derived from an EMBL/GenBank/DDBJ whole genome shotgun (WGS) entry which is preliminary data.</text>
</comment>
<dbReference type="EC" id="3.2.1.106" evidence="11 12"/>
<keyword evidence="8" id="KW-0472">Membrane</keyword>
<feature type="domain" description="Glycosyl hydrolase family 63 C-terminal" evidence="13">
    <location>
        <begin position="256"/>
        <end position="754"/>
    </location>
</feature>
<keyword evidence="6" id="KW-0735">Signal-anchor</keyword>
<evidence type="ECO:0000256" key="7">
    <source>
        <dbReference type="ARBA" id="ARBA00022989"/>
    </source>
</evidence>
<keyword evidence="7" id="KW-1133">Transmembrane helix</keyword>
<dbReference type="Pfam" id="PF16923">
    <property type="entry name" value="Glyco_hydro_63N"/>
    <property type="match status" value="1"/>
</dbReference>
<evidence type="ECO:0000256" key="3">
    <source>
        <dbReference type="ARBA" id="ARBA00022692"/>
    </source>
</evidence>
<organism evidence="15 16">
    <name type="scientific">Coccomyxa subellipsoidea</name>
    <dbReference type="NCBI Taxonomy" id="248742"/>
    <lineage>
        <taxon>Eukaryota</taxon>
        <taxon>Viridiplantae</taxon>
        <taxon>Chlorophyta</taxon>
        <taxon>core chlorophytes</taxon>
        <taxon>Trebouxiophyceae</taxon>
        <taxon>Trebouxiophyceae incertae sedis</taxon>
        <taxon>Coccomyxaceae</taxon>
        <taxon>Coccomyxa</taxon>
    </lineage>
</organism>
<evidence type="ECO:0000256" key="2">
    <source>
        <dbReference type="ARBA" id="ARBA00010833"/>
    </source>
</evidence>
<dbReference type="SUPFAM" id="SSF48208">
    <property type="entry name" value="Six-hairpin glycosidases"/>
    <property type="match status" value="1"/>
</dbReference>
<evidence type="ECO:0000313" key="16">
    <source>
        <dbReference type="Proteomes" id="UP001491310"/>
    </source>
</evidence>
<reference evidence="15 16" key="1">
    <citation type="journal article" date="2024" name="Nat. Commun.">
        <title>Phylogenomics reveals the evolutionary origins of lichenization in chlorophyte algae.</title>
        <authorList>
            <person name="Puginier C."/>
            <person name="Libourel C."/>
            <person name="Otte J."/>
            <person name="Skaloud P."/>
            <person name="Haon M."/>
            <person name="Grisel S."/>
            <person name="Petersen M."/>
            <person name="Berrin J.G."/>
            <person name="Delaux P.M."/>
            <person name="Dal Grande F."/>
            <person name="Keller J."/>
        </authorList>
    </citation>
    <scope>NUCLEOTIDE SEQUENCE [LARGE SCALE GENOMIC DNA]</scope>
    <source>
        <strain evidence="15 16">SAG 216-7</strain>
    </source>
</reference>
<dbReference type="InterPro" id="IPR008928">
    <property type="entry name" value="6-hairpin_glycosidase_sf"/>
</dbReference>
<sequence length="760" mass="84927">MLWGTYRPGLYLGLQTRHPRPTVAGLMWFDPDQSQPLGFLRHLAQERDGLQKYGWEAHDGESFGRQELYDGNVQMTTSFAKRFCQDCAGGDWALRVSAKAINESLPGPPQRISLLFYIADSRAGRSSVDILPDGSSSGTNVRLVDGVSEVVASWALHMHDTSGKGKNAAKLRHLGAQTAHFHNLTKVTAELPLSLDFVFTGSLPSNRQGVFELLSRTAFKLWGSLDLLRRSQQYCVADLPASTPKEPLSQRVAALSGSSLTQLLQEREAAFDARFRKTFGTSAPGTPEGTEVVSKAALSNTLGGIGYFFGSTEVKLSDQGDRVVKSWPAALFTAVPSRSFFPRGFIWDEGFHQLLIRRWNERLSRDILAHWLDLLSEEGWIAREQILGEEARARVPADFIVQSPDVANPPTLFLPLADMARRVACSGGSEMKNAGREDLEFLTAAYPRMEAWFNWFQRTQAGQVPGTFRWRGRGAAPDFDTELNRKTFASGLDDYPRASHPSSAERHVDLYCWMTLASRALASIGSTIGIAADQVAPIQEVHAQLSDVAFLDRMHLDRRAEQYRDWGNHTEAVDMQWAEVRTPEGYVVRRTYVRVVGQPGPVPQFVPHFGYVGLFPLLLRTLPGDSRQLGAMLAQLRDPAQLWTQAGLRSLSKASSLYNKHNTEHDAPYWRAPIWLNINYLALAALKHYSQVPGESRELAGQIHDELRENILRNLVEQYSKTGYLWENYRDESGYGQGSHPFTGWTALVVLIAGETYFDI</sequence>
<evidence type="ECO:0000256" key="10">
    <source>
        <dbReference type="ARBA" id="ARBA00023295"/>
    </source>
</evidence>
<name>A0ABR2YQ22_9CHLO</name>
<gene>
    <name evidence="15" type="ORF">WJX75_007530</name>
</gene>
<comment type="function">
    <text evidence="12">Cleaves the distal alpha 1,2-linked glucose residue from the Glc(3)Man(9)GlcNAc(2) oligosaccharide precursor.</text>
</comment>
<protein>
    <recommendedName>
        <fullName evidence="11 12">Mannosyl-oligosaccharide glucosidase</fullName>
        <ecNumber evidence="11 12">3.2.1.106</ecNumber>
    </recommendedName>
</protein>
<feature type="domain" description="Glycosyl hydrolase family 63 N-terminal" evidence="14">
    <location>
        <begin position="1"/>
        <end position="168"/>
    </location>
</feature>
<dbReference type="Pfam" id="PF03200">
    <property type="entry name" value="Glyco_hydro_63"/>
    <property type="match status" value="1"/>
</dbReference>
<evidence type="ECO:0000256" key="5">
    <source>
        <dbReference type="ARBA" id="ARBA00022824"/>
    </source>
</evidence>
<evidence type="ECO:0000256" key="8">
    <source>
        <dbReference type="ARBA" id="ARBA00023136"/>
    </source>
</evidence>
<accession>A0ABR2YQ22</accession>
<evidence type="ECO:0000313" key="15">
    <source>
        <dbReference type="EMBL" id="KAK9909123.1"/>
    </source>
</evidence>
<dbReference type="PANTHER" id="PTHR10412:SF11">
    <property type="entry name" value="MANNOSYL-OLIGOSACCHARIDE GLUCOSIDASE"/>
    <property type="match status" value="1"/>
</dbReference>
<comment type="catalytic activity">
    <reaction evidence="12">
        <text>N(4)-(alpha-D-Glc-(1-&gt;2)-alpha-D-Glc-(1-&gt;3)-alpha-D-Glc-(1-&gt;3)-alpha-D-Man-(1-&gt;2)-alpha-D-Man-(1-&gt;2)-alpha-D-Man-(1-&gt;3)-[alpha-D-Man-(1-&gt;2)-alpha-D-Man-(1-&gt;3)-[alpha-D-Man-(1-&gt;2)-alpha-D-Man-(1-&gt;6)]-alpha-D-Man-(1-&gt;6)]-beta-D-Man-(1-&gt;4)-beta-D-GlcNAc-(1-&gt;4)-beta-D-GlcNAc)-L-asparaginyl-[protein] + H2O = N(4)-(alpha-D-Glc-(1-&gt;3)-alpha-D-Glc-(1-&gt;3)-alpha-D-Man-(1-&gt;2)-alpha-D-Man-(1-&gt;2)-alpha-D-Man-(1-&gt;3)-[alpha-D-Man-(1-&gt;2)-alpha-D-Man-(1-&gt;3)-[alpha-D-Man-(1-&gt;2)-alpha-D-Man-(1-&gt;6)]-alpha-D-Man-(1-&gt;6)]-beta-D-Man-(1-&gt;4)-beta-D-GlcNAc-(1-&gt;4)-beta-D-GlcNAc)-L-asparaginyl-[protein] + beta-D-glucose</text>
        <dbReference type="Rhea" id="RHEA:55988"/>
        <dbReference type="Rhea" id="RHEA-COMP:12806"/>
        <dbReference type="Rhea" id="RHEA-COMP:14355"/>
        <dbReference type="ChEBI" id="CHEBI:15377"/>
        <dbReference type="ChEBI" id="CHEBI:15903"/>
        <dbReference type="ChEBI" id="CHEBI:59082"/>
        <dbReference type="ChEBI" id="CHEBI:132537"/>
        <dbReference type="EC" id="3.2.1.106"/>
    </reaction>
</comment>
<dbReference type="InterPro" id="IPR012341">
    <property type="entry name" value="6hp_glycosidase-like_sf"/>
</dbReference>
<comment type="subcellular location">
    <subcellularLocation>
        <location evidence="1 12">Endoplasmic reticulum membrane</location>
        <topology evidence="1 12">Single-pass type II membrane protein</topology>
    </subcellularLocation>
</comment>
<dbReference type="PANTHER" id="PTHR10412">
    <property type="entry name" value="MANNOSYL-OLIGOSACCHARIDE GLUCOSIDASE"/>
    <property type="match status" value="1"/>
</dbReference>
<comment type="similarity">
    <text evidence="2 12">Belongs to the glycosyl hydrolase 63 family.</text>
</comment>
<keyword evidence="9" id="KW-0325">Glycoprotein</keyword>
<evidence type="ECO:0000259" key="13">
    <source>
        <dbReference type="Pfam" id="PF03200"/>
    </source>
</evidence>
<evidence type="ECO:0000256" key="9">
    <source>
        <dbReference type="ARBA" id="ARBA00023180"/>
    </source>
</evidence>
<keyword evidence="5 12" id="KW-0256">Endoplasmic reticulum</keyword>
<dbReference type="InterPro" id="IPR004888">
    <property type="entry name" value="Glycoside_hydrolase_63"/>
</dbReference>
<dbReference type="Gene3D" id="2.70.98.110">
    <property type="entry name" value="Glycosyl hydrolase family 63, N-terminal domain"/>
    <property type="match status" value="1"/>
</dbReference>
<evidence type="ECO:0000256" key="1">
    <source>
        <dbReference type="ARBA" id="ARBA00004648"/>
    </source>
</evidence>
<keyword evidence="3" id="KW-0812">Transmembrane</keyword>
<dbReference type="InterPro" id="IPR031631">
    <property type="entry name" value="Glyco_hydro_63N"/>
</dbReference>
<keyword evidence="4 12" id="KW-0378">Hydrolase</keyword>